<evidence type="ECO:0000313" key="8">
    <source>
        <dbReference type="EMBL" id="BBI36258.1"/>
    </source>
</evidence>
<dbReference type="EMBL" id="AP019400">
    <property type="protein sequence ID" value="BBI36258.1"/>
    <property type="molecule type" value="Genomic_DNA"/>
</dbReference>
<feature type="transmembrane region" description="Helical" evidence="7">
    <location>
        <begin position="221"/>
        <end position="240"/>
    </location>
</feature>
<feature type="transmembrane region" description="Helical" evidence="7">
    <location>
        <begin position="113"/>
        <end position="133"/>
    </location>
</feature>
<feature type="transmembrane region" description="Helical" evidence="7">
    <location>
        <begin position="162"/>
        <end position="182"/>
    </location>
</feature>
<evidence type="ECO:0008006" key="10">
    <source>
        <dbReference type="Google" id="ProtNLM"/>
    </source>
</evidence>
<evidence type="ECO:0000256" key="6">
    <source>
        <dbReference type="ARBA" id="ARBA00023136"/>
    </source>
</evidence>
<dbReference type="InterPro" id="IPR018383">
    <property type="entry name" value="UPF0324_pro"/>
</dbReference>
<evidence type="ECO:0000256" key="1">
    <source>
        <dbReference type="ARBA" id="ARBA00004651"/>
    </source>
</evidence>
<dbReference type="GO" id="GO:0005886">
    <property type="term" value="C:plasma membrane"/>
    <property type="evidence" value="ECO:0007669"/>
    <property type="project" value="UniProtKB-SubCell"/>
</dbReference>
<keyword evidence="5 7" id="KW-1133">Transmembrane helix</keyword>
<keyword evidence="4 7" id="KW-0812">Transmembrane</keyword>
<keyword evidence="9" id="KW-1185">Reference proteome</keyword>
<sequence length="242" mass="25269">MAFSLIVVLALGRLLGADSKLTLLLAVGTAICGAAAIAAVSPLLKSKDEDTAISVGLIALIGTLFAAAYTLIQPWLPIDEATYGIWSGLTLHEIAHVAMAAAPAGQDALSDGLIAKLCRVILLVPVCLGILSMQKLRTQSKPKPAHPKTNDTGNAATFPFPWFLLGLVAMSLLGSYALPAILPDPTTLLNGVSIVTTLLLGMAMAGLGLNVSLRDFRNRSLRPLAAMFITSVLLTVLTYISL</sequence>
<dbReference type="Pfam" id="PF03601">
    <property type="entry name" value="Cons_hypoth698"/>
    <property type="match status" value="1"/>
</dbReference>
<evidence type="ECO:0000256" key="2">
    <source>
        <dbReference type="ARBA" id="ARBA00007977"/>
    </source>
</evidence>
<dbReference type="PANTHER" id="PTHR30106">
    <property type="entry name" value="INNER MEMBRANE PROTEIN YEIH-RELATED"/>
    <property type="match status" value="1"/>
</dbReference>
<evidence type="ECO:0000256" key="7">
    <source>
        <dbReference type="SAM" id="Phobius"/>
    </source>
</evidence>
<evidence type="ECO:0000256" key="3">
    <source>
        <dbReference type="ARBA" id="ARBA00022475"/>
    </source>
</evidence>
<comment type="similarity">
    <text evidence="2">Belongs to the UPF0324 family.</text>
</comment>
<evidence type="ECO:0000256" key="4">
    <source>
        <dbReference type="ARBA" id="ARBA00022692"/>
    </source>
</evidence>
<reference evidence="8 9" key="1">
    <citation type="submission" date="2019-01" db="EMBL/GenBank/DDBJ databases">
        <title>Complete genome sequence of Cohnella hallensis HS21 isolated from Korean fir (Abies koreana) rhizospheric soil.</title>
        <authorList>
            <person name="Jiang L."/>
            <person name="Kang S.W."/>
            <person name="Kim S."/>
            <person name="Jung J."/>
            <person name="Kim C.Y."/>
            <person name="Kim D.H."/>
            <person name="Kim S.W."/>
            <person name="Lee J."/>
        </authorList>
    </citation>
    <scope>NUCLEOTIDE SEQUENCE [LARGE SCALE GENOMIC DNA]</scope>
    <source>
        <strain evidence="8 9">HS21</strain>
    </source>
</reference>
<proteinExistence type="inferred from homology"/>
<feature type="transmembrane region" description="Helical" evidence="7">
    <location>
        <begin position="51"/>
        <end position="72"/>
    </location>
</feature>
<dbReference type="KEGG" id="cohn:KCTCHS21_56570"/>
<dbReference type="PANTHER" id="PTHR30106:SF2">
    <property type="entry name" value="UPF0324 INNER MEMBRANE PROTEIN YEIH"/>
    <property type="match status" value="1"/>
</dbReference>
<gene>
    <name evidence="8" type="ORF">KCTCHS21_56570</name>
</gene>
<keyword evidence="3" id="KW-1003">Cell membrane</keyword>
<evidence type="ECO:0000313" key="9">
    <source>
        <dbReference type="Proteomes" id="UP000289856"/>
    </source>
</evidence>
<comment type="subcellular location">
    <subcellularLocation>
        <location evidence="1">Cell membrane</location>
        <topology evidence="1">Multi-pass membrane protein</topology>
    </subcellularLocation>
</comment>
<dbReference type="AlphaFoldDB" id="A0A3T1DE53"/>
<keyword evidence="6 7" id="KW-0472">Membrane</keyword>
<dbReference type="Proteomes" id="UP000289856">
    <property type="component" value="Chromosome"/>
</dbReference>
<organism evidence="8 9">
    <name type="scientific">Cohnella abietis</name>
    <dbReference type="NCBI Taxonomy" id="2507935"/>
    <lineage>
        <taxon>Bacteria</taxon>
        <taxon>Bacillati</taxon>
        <taxon>Bacillota</taxon>
        <taxon>Bacilli</taxon>
        <taxon>Bacillales</taxon>
        <taxon>Paenibacillaceae</taxon>
        <taxon>Cohnella</taxon>
    </lineage>
</organism>
<accession>A0A3T1DE53</accession>
<feature type="transmembrane region" description="Helical" evidence="7">
    <location>
        <begin position="188"/>
        <end position="209"/>
    </location>
</feature>
<evidence type="ECO:0000256" key="5">
    <source>
        <dbReference type="ARBA" id="ARBA00022989"/>
    </source>
</evidence>
<feature type="transmembrane region" description="Helical" evidence="7">
    <location>
        <begin position="26"/>
        <end position="44"/>
    </location>
</feature>
<name>A0A3T1DE53_9BACL</name>
<protein>
    <recommendedName>
        <fullName evidence="10">Sulfate exporter family transporter</fullName>
    </recommendedName>
</protein>